<dbReference type="Proteomes" id="UP001176961">
    <property type="component" value="Unassembled WGS sequence"/>
</dbReference>
<evidence type="ECO:0000313" key="2">
    <source>
        <dbReference type="EMBL" id="CAJ0601018.1"/>
    </source>
</evidence>
<accession>A0AA36GZ51</accession>
<protein>
    <submittedName>
        <fullName evidence="2">Uncharacterized protein</fullName>
    </submittedName>
</protein>
<organism evidence="2 3">
    <name type="scientific">Cylicocyclus nassatus</name>
    <name type="common">Nematode worm</name>
    <dbReference type="NCBI Taxonomy" id="53992"/>
    <lineage>
        <taxon>Eukaryota</taxon>
        <taxon>Metazoa</taxon>
        <taxon>Ecdysozoa</taxon>
        <taxon>Nematoda</taxon>
        <taxon>Chromadorea</taxon>
        <taxon>Rhabditida</taxon>
        <taxon>Rhabditina</taxon>
        <taxon>Rhabditomorpha</taxon>
        <taxon>Strongyloidea</taxon>
        <taxon>Strongylidae</taxon>
        <taxon>Cylicocyclus</taxon>
    </lineage>
</organism>
<feature type="signal peptide" evidence="1">
    <location>
        <begin position="1"/>
        <end position="19"/>
    </location>
</feature>
<feature type="chain" id="PRO_5041426410" evidence="1">
    <location>
        <begin position="20"/>
        <end position="71"/>
    </location>
</feature>
<evidence type="ECO:0000313" key="3">
    <source>
        <dbReference type="Proteomes" id="UP001176961"/>
    </source>
</evidence>
<gene>
    <name evidence="2" type="ORF">CYNAS_LOCUS13001</name>
</gene>
<comment type="caution">
    <text evidence="2">The sequence shown here is derived from an EMBL/GenBank/DDBJ whole genome shotgun (WGS) entry which is preliminary data.</text>
</comment>
<name>A0AA36GZ51_CYLNA</name>
<keyword evidence="3" id="KW-1185">Reference proteome</keyword>
<keyword evidence="1" id="KW-0732">Signal</keyword>
<reference evidence="2" key="1">
    <citation type="submission" date="2023-07" db="EMBL/GenBank/DDBJ databases">
        <authorList>
            <consortium name="CYATHOMIX"/>
        </authorList>
    </citation>
    <scope>NUCLEOTIDE SEQUENCE</scope>
    <source>
        <strain evidence="2">N/A</strain>
    </source>
</reference>
<evidence type="ECO:0000256" key="1">
    <source>
        <dbReference type="SAM" id="SignalP"/>
    </source>
</evidence>
<dbReference type="EMBL" id="CATQJL010000305">
    <property type="protein sequence ID" value="CAJ0601018.1"/>
    <property type="molecule type" value="Genomic_DNA"/>
</dbReference>
<sequence>MRTLACVLLALLCALFVSAQLEKRASMGGAAFGGMDRIPLEFIQKYYRMGQKRAVSDYNDGSYQRGLYNIF</sequence>
<proteinExistence type="predicted"/>
<dbReference type="AlphaFoldDB" id="A0AA36GZ51"/>